<evidence type="ECO:0000256" key="3">
    <source>
        <dbReference type="PROSITE-ProRule" id="PRU00221"/>
    </source>
</evidence>
<evidence type="ECO:0000313" key="5">
    <source>
        <dbReference type="Proteomes" id="UP000023152"/>
    </source>
</evidence>
<organism evidence="4 5">
    <name type="scientific">Reticulomyxa filosa</name>
    <dbReference type="NCBI Taxonomy" id="46433"/>
    <lineage>
        <taxon>Eukaryota</taxon>
        <taxon>Sar</taxon>
        <taxon>Rhizaria</taxon>
        <taxon>Retaria</taxon>
        <taxon>Foraminifera</taxon>
        <taxon>Monothalamids</taxon>
        <taxon>Reticulomyxidae</taxon>
        <taxon>Reticulomyxa</taxon>
    </lineage>
</organism>
<evidence type="ECO:0000313" key="4">
    <source>
        <dbReference type="EMBL" id="ETO11782.1"/>
    </source>
</evidence>
<dbReference type="InterPro" id="IPR015943">
    <property type="entry name" value="WD40/YVTN_repeat-like_dom_sf"/>
</dbReference>
<dbReference type="Proteomes" id="UP000023152">
    <property type="component" value="Unassembled WGS sequence"/>
</dbReference>
<dbReference type="SMART" id="SM00320">
    <property type="entry name" value="WD40"/>
    <property type="match status" value="1"/>
</dbReference>
<dbReference type="Gene3D" id="2.130.10.10">
    <property type="entry name" value="YVTN repeat-like/Quinoprotein amine dehydrogenase"/>
    <property type="match status" value="1"/>
</dbReference>
<dbReference type="InterPro" id="IPR036322">
    <property type="entry name" value="WD40_repeat_dom_sf"/>
</dbReference>
<dbReference type="GO" id="GO:0017070">
    <property type="term" value="F:U6 snRNA binding"/>
    <property type="evidence" value="ECO:0007669"/>
    <property type="project" value="TreeGrafter"/>
</dbReference>
<dbReference type="PROSITE" id="PS50082">
    <property type="entry name" value="WD_REPEATS_2"/>
    <property type="match status" value="1"/>
</dbReference>
<dbReference type="GO" id="GO:0046540">
    <property type="term" value="C:U4/U6 x U5 tri-snRNP complex"/>
    <property type="evidence" value="ECO:0007669"/>
    <property type="project" value="TreeGrafter"/>
</dbReference>
<feature type="repeat" description="WD" evidence="3">
    <location>
        <begin position="49"/>
        <end position="98"/>
    </location>
</feature>
<dbReference type="AlphaFoldDB" id="X6MEC9"/>
<dbReference type="SUPFAM" id="SSF50978">
    <property type="entry name" value="WD40 repeat-like"/>
    <property type="match status" value="1"/>
</dbReference>
<evidence type="ECO:0000256" key="2">
    <source>
        <dbReference type="ARBA" id="ARBA00022737"/>
    </source>
</evidence>
<dbReference type="PROSITE" id="PS50294">
    <property type="entry name" value="WD_REPEATS_REGION"/>
    <property type="match status" value="1"/>
</dbReference>
<dbReference type="PROSITE" id="PS00678">
    <property type="entry name" value="WD_REPEATS_1"/>
    <property type="match status" value="1"/>
</dbReference>
<reference evidence="4 5" key="1">
    <citation type="journal article" date="2013" name="Curr. Biol.">
        <title>The Genome of the Foraminiferan Reticulomyxa filosa.</title>
        <authorList>
            <person name="Glockner G."/>
            <person name="Hulsmann N."/>
            <person name="Schleicher M."/>
            <person name="Noegel A.A."/>
            <person name="Eichinger L."/>
            <person name="Gallinger C."/>
            <person name="Pawlowski J."/>
            <person name="Sierra R."/>
            <person name="Euteneuer U."/>
            <person name="Pillet L."/>
            <person name="Moustafa A."/>
            <person name="Platzer M."/>
            <person name="Groth M."/>
            <person name="Szafranski K."/>
            <person name="Schliwa M."/>
        </authorList>
    </citation>
    <scope>NUCLEOTIDE SEQUENCE [LARGE SCALE GENOMIC DNA]</scope>
</reference>
<dbReference type="GO" id="GO:0030621">
    <property type="term" value="F:U4 snRNA binding"/>
    <property type="evidence" value="ECO:0007669"/>
    <property type="project" value="TreeGrafter"/>
</dbReference>
<dbReference type="EMBL" id="ASPP01022051">
    <property type="protein sequence ID" value="ETO11782.1"/>
    <property type="molecule type" value="Genomic_DNA"/>
</dbReference>
<keyword evidence="5" id="KW-1185">Reference proteome</keyword>
<keyword evidence="2" id="KW-0677">Repeat</keyword>
<dbReference type="PANTHER" id="PTHR19846">
    <property type="entry name" value="WD40 REPEAT PROTEIN"/>
    <property type="match status" value="1"/>
</dbReference>
<proteinExistence type="predicted"/>
<dbReference type="InterPro" id="IPR001680">
    <property type="entry name" value="WD40_rpt"/>
</dbReference>
<comment type="caution">
    <text evidence="4">The sequence shown here is derived from an EMBL/GenBank/DDBJ whole genome shotgun (WGS) entry which is preliminary data.</text>
</comment>
<dbReference type="PANTHER" id="PTHR19846:SF0">
    <property type="entry name" value="PRE-MRNA PROCESSING FACTOR 4"/>
    <property type="match status" value="1"/>
</dbReference>
<name>X6MEC9_RETFI</name>
<dbReference type="Pfam" id="PF00400">
    <property type="entry name" value="WD40"/>
    <property type="match status" value="1"/>
</dbReference>
<dbReference type="GO" id="GO:0000398">
    <property type="term" value="P:mRNA splicing, via spliceosome"/>
    <property type="evidence" value="ECO:0007669"/>
    <property type="project" value="TreeGrafter"/>
</dbReference>
<protein>
    <submittedName>
        <fullName evidence="4">Uncharacterized protein</fullName>
    </submittedName>
</protein>
<sequence>MDIQFVLDHLIKPFEYGILQQQNYSIYSKDMQIIVRLWDIRFNQQIQVFNGHTDNVNTVEYSPFVIKNSIGNSNVICSGSIDNTIRFWDIRSNKNELYVIEKDNGINCLKFLQLKNTKSNEDLSCTNSIFNDMQYLLITCYGKRENICFFNGNINIVIIT</sequence>
<gene>
    <name evidence="4" type="ORF">RFI_25595</name>
</gene>
<accession>X6MEC9</accession>
<keyword evidence="1 3" id="KW-0853">WD repeat</keyword>
<evidence type="ECO:0000256" key="1">
    <source>
        <dbReference type="ARBA" id="ARBA00022574"/>
    </source>
</evidence>
<dbReference type="InterPro" id="IPR019775">
    <property type="entry name" value="WD40_repeat_CS"/>
</dbReference>